<dbReference type="EMBL" id="BKZW01000001">
    <property type="protein sequence ID" value="GER88367.1"/>
    <property type="molecule type" value="Genomic_DNA"/>
</dbReference>
<evidence type="ECO:0000256" key="3">
    <source>
        <dbReference type="ARBA" id="ARBA00022676"/>
    </source>
</evidence>
<dbReference type="RefSeq" id="WP_151756280.1">
    <property type="nucleotide sequence ID" value="NZ_BKZW01000001.1"/>
</dbReference>
<feature type="transmembrane region" description="Helical" evidence="8">
    <location>
        <begin position="365"/>
        <end position="384"/>
    </location>
</feature>
<dbReference type="GO" id="GO:0016763">
    <property type="term" value="F:pentosyltransferase activity"/>
    <property type="evidence" value="ECO:0007669"/>
    <property type="project" value="TreeGrafter"/>
</dbReference>
<feature type="transmembrane region" description="Helical" evidence="8">
    <location>
        <begin position="285"/>
        <end position="311"/>
    </location>
</feature>
<dbReference type="GO" id="GO:0009103">
    <property type="term" value="P:lipopolysaccharide biosynthetic process"/>
    <property type="evidence" value="ECO:0007669"/>
    <property type="project" value="UniProtKB-ARBA"/>
</dbReference>
<protein>
    <recommendedName>
        <fullName evidence="9">Glycosyltransferase RgtA/B/C/D-like domain-containing protein</fullName>
    </recommendedName>
</protein>
<evidence type="ECO:0000313" key="11">
    <source>
        <dbReference type="Proteomes" id="UP000326912"/>
    </source>
</evidence>
<evidence type="ECO:0000256" key="5">
    <source>
        <dbReference type="ARBA" id="ARBA00022692"/>
    </source>
</evidence>
<feature type="transmembrane region" description="Helical" evidence="8">
    <location>
        <begin position="332"/>
        <end position="353"/>
    </location>
</feature>
<dbReference type="PANTHER" id="PTHR33908">
    <property type="entry name" value="MANNOSYLTRANSFERASE YKCB-RELATED"/>
    <property type="match status" value="1"/>
</dbReference>
<feature type="transmembrane region" description="Helical" evidence="8">
    <location>
        <begin position="28"/>
        <end position="48"/>
    </location>
</feature>
<dbReference type="Proteomes" id="UP000326912">
    <property type="component" value="Unassembled WGS sequence"/>
</dbReference>
<feature type="transmembrane region" description="Helical" evidence="8">
    <location>
        <begin position="188"/>
        <end position="221"/>
    </location>
</feature>
<gene>
    <name evidence="10" type="ORF">KDW_25290</name>
</gene>
<evidence type="ECO:0000256" key="1">
    <source>
        <dbReference type="ARBA" id="ARBA00004651"/>
    </source>
</evidence>
<evidence type="ECO:0000256" key="2">
    <source>
        <dbReference type="ARBA" id="ARBA00022475"/>
    </source>
</evidence>
<keyword evidence="5 8" id="KW-0812">Transmembrane</keyword>
<evidence type="ECO:0000256" key="7">
    <source>
        <dbReference type="ARBA" id="ARBA00023136"/>
    </source>
</evidence>
<comment type="caution">
    <text evidence="10">The sequence shown here is derived from an EMBL/GenBank/DDBJ whole genome shotgun (WGS) entry which is preliminary data.</text>
</comment>
<keyword evidence="3" id="KW-0328">Glycosyltransferase</keyword>
<dbReference type="PANTHER" id="PTHR33908:SF11">
    <property type="entry name" value="MEMBRANE PROTEIN"/>
    <property type="match status" value="1"/>
</dbReference>
<keyword evidence="6 8" id="KW-1133">Transmembrane helix</keyword>
<sequence length="549" mass="62791">MVHDSNTLQDNHISRIARLRRGITATPATWLICILLALLSFILNMLYLGRASIWFDEAFSVELARQPLPVLWRTIFGPEPNMELYYLLLHFWLRLTGWSGFLPVEWVVRFPSVLCSALSTGLLFLLARRYLGTLVAAVAAVLYATNYLQLVYAQQTRAYALQLLLLMLSWFTLLLAMQKVSHEKRWWISYVLVTTLAIYTHLFSLFVIFAQFIALAGLLVLPTEWRLQIRSRMPAYLLSLVVVALASIPMFLESLHGSKTGWLFIPHLHELLSLFTIISGSNNRYLFVVGGSILMGILVMCLATWIHFTAARLRSAGQRRPVIQKAELLSQLWPFVWILLCWFVVPIVVSYLVSQGSLRLFSTRYLVVVVPPFCLLAVLGIVIWQWRVLQVLMICLLLGSALLVVPHYYPNAQIEEWNTAVHWLLARSQPDDGLVCYDNATTQGCQIAVEYYLHAYPDGTHFSEDSPGAFSWDKFSRDLPQTNPALAIDPIALATYAREHPRIFMITGRIATDADATQARKAEQWLDQHYRFDNQIVTRTVTIRLYRTK</sequence>
<dbReference type="GO" id="GO:0005886">
    <property type="term" value="C:plasma membrane"/>
    <property type="evidence" value="ECO:0007669"/>
    <property type="project" value="UniProtKB-SubCell"/>
</dbReference>
<reference evidence="10 11" key="1">
    <citation type="submission" date="2019-10" db="EMBL/GenBank/DDBJ databases">
        <title>Dictyobacter vulcani sp. nov., within the class Ktedonobacteria, isolated from soil of volcanic Mt. Zao.</title>
        <authorList>
            <person name="Zheng Y."/>
            <person name="Wang C.M."/>
            <person name="Sakai Y."/>
            <person name="Abe K."/>
            <person name="Yokota A."/>
            <person name="Yabe S."/>
        </authorList>
    </citation>
    <scope>NUCLEOTIDE SEQUENCE [LARGE SCALE GENOMIC DNA]</scope>
    <source>
        <strain evidence="10 11">W12</strain>
    </source>
</reference>
<evidence type="ECO:0000256" key="4">
    <source>
        <dbReference type="ARBA" id="ARBA00022679"/>
    </source>
</evidence>
<organism evidence="10 11">
    <name type="scientific">Dictyobacter vulcani</name>
    <dbReference type="NCBI Taxonomy" id="2607529"/>
    <lineage>
        <taxon>Bacteria</taxon>
        <taxon>Bacillati</taxon>
        <taxon>Chloroflexota</taxon>
        <taxon>Ktedonobacteria</taxon>
        <taxon>Ktedonobacterales</taxon>
        <taxon>Dictyobacteraceae</taxon>
        <taxon>Dictyobacter</taxon>
    </lineage>
</organism>
<proteinExistence type="predicted"/>
<dbReference type="InterPro" id="IPR050297">
    <property type="entry name" value="LipidA_mod_glycosyltrf_83"/>
</dbReference>
<keyword evidence="7 8" id="KW-0472">Membrane</keyword>
<feature type="transmembrane region" description="Helical" evidence="8">
    <location>
        <begin position="158"/>
        <end position="176"/>
    </location>
</feature>
<keyword evidence="11" id="KW-1185">Reference proteome</keyword>
<feature type="transmembrane region" description="Helical" evidence="8">
    <location>
        <begin position="134"/>
        <end position="152"/>
    </location>
</feature>
<name>A0A5J4KPJ8_9CHLR</name>
<feature type="transmembrane region" description="Helical" evidence="8">
    <location>
        <begin position="391"/>
        <end position="409"/>
    </location>
</feature>
<dbReference type="InterPro" id="IPR038731">
    <property type="entry name" value="RgtA/B/C-like"/>
</dbReference>
<dbReference type="Pfam" id="PF13231">
    <property type="entry name" value="PMT_2"/>
    <property type="match status" value="1"/>
</dbReference>
<evidence type="ECO:0000256" key="8">
    <source>
        <dbReference type="SAM" id="Phobius"/>
    </source>
</evidence>
<feature type="transmembrane region" description="Helical" evidence="8">
    <location>
        <begin position="261"/>
        <end position="279"/>
    </location>
</feature>
<evidence type="ECO:0000259" key="9">
    <source>
        <dbReference type="Pfam" id="PF13231"/>
    </source>
</evidence>
<feature type="domain" description="Glycosyltransferase RgtA/B/C/D-like" evidence="9">
    <location>
        <begin position="104"/>
        <end position="247"/>
    </location>
</feature>
<evidence type="ECO:0000313" key="10">
    <source>
        <dbReference type="EMBL" id="GER88367.1"/>
    </source>
</evidence>
<keyword evidence="2" id="KW-1003">Cell membrane</keyword>
<keyword evidence="4" id="KW-0808">Transferase</keyword>
<evidence type="ECO:0000256" key="6">
    <source>
        <dbReference type="ARBA" id="ARBA00022989"/>
    </source>
</evidence>
<comment type="subcellular location">
    <subcellularLocation>
        <location evidence="1">Cell membrane</location>
        <topology evidence="1">Multi-pass membrane protein</topology>
    </subcellularLocation>
</comment>
<dbReference type="AlphaFoldDB" id="A0A5J4KPJ8"/>
<accession>A0A5J4KPJ8</accession>
<feature type="transmembrane region" description="Helical" evidence="8">
    <location>
        <begin position="233"/>
        <end position="252"/>
    </location>
</feature>